<comment type="caution">
    <text evidence="2">The sequence shown here is derived from an EMBL/GenBank/DDBJ whole genome shotgun (WGS) entry which is preliminary data.</text>
</comment>
<reference evidence="2 3" key="1">
    <citation type="submission" date="2022-07" db="EMBL/GenBank/DDBJ databases">
        <authorList>
            <person name="Criscuolo A."/>
        </authorList>
    </citation>
    <scope>NUCLEOTIDE SEQUENCE [LARGE SCALE GENOMIC DNA]</scope>
    <source>
        <strain evidence="3">CIP 111951</strain>
    </source>
</reference>
<accession>A0ABN8UNH3</accession>
<sequence length="162" mass="19216">MEESVKYFVVPIVSMAVAYFTTTWAFRRELRHGRFRMLELTRRYFLNFMNAFESGTIKTDQLSKEMYLSELEYVIESLQALSENPYYSVLIEKYEDISFLLVQLRREVLEHKNSSERFALNESSIKAFYGIYQILRKDMPKYTKTDVDNLIQKACEANGISH</sequence>
<organism evidence="2 3">
    <name type="scientific">Pseudoalteromonas holothuriae</name>
    <dbReference type="NCBI Taxonomy" id="2963714"/>
    <lineage>
        <taxon>Bacteria</taxon>
        <taxon>Pseudomonadati</taxon>
        <taxon>Pseudomonadota</taxon>
        <taxon>Gammaproteobacteria</taxon>
        <taxon>Alteromonadales</taxon>
        <taxon>Pseudoalteromonadaceae</taxon>
        <taxon>Pseudoalteromonas</taxon>
    </lineage>
</organism>
<protein>
    <submittedName>
        <fullName evidence="2">Uncharacterized protein</fullName>
    </submittedName>
</protein>
<name>A0ABN8UNH3_9GAMM</name>
<keyword evidence="1" id="KW-0812">Transmembrane</keyword>
<evidence type="ECO:0000256" key="1">
    <source>
        <dbReference type="SAM" id="Phobius"/>
    </source>
</evidence>
<evidence type="ECO:0000313" key="2">
    <source>
        <dbReference type="EMBL" id="CAH9058467.1"/>
    </source>
</evidence>
<proteinExistence type="predicted"/>
<dbReference type="Proteomes" id="UP001152485">
    <property type="component" value="Unassembled WGS sequence"/>
</dbReference>
<gene>
    <name evidence="2" type="ORF">PSECIP111951_01882</name>
</gene>
<keyword evidence="1" id="KW-0472">Membrane</keyword>
<evidence type="ECO:0000313" key="3">
    <source>
        <dbReference type="Proteomes" id="UP001152485"/>
    </source>
</evidence>
<keyword evidence="1" id="KW-1133">Transmembrane helix</keyword>
<dbReference type="RefSeq" id="WP_261593042.1">
    <property type="nucleotide sequence ID" value="NZ_CAMAPD010000007.1"/>
</dbReference>
<feature type="transmembrane region" description="Helical" evidence="1">
    <location>
        <begin position="6"/>
        <end position="26"/>
    </location>
</feature>
<dbReference type="EMBL" id="CAMAPD010000007">
    <property type="protein sequence ID" value="CAH9058467.1"/>
    <property type="molecule type" value="Genomic_DNA"/>
</dbReference>